<keyword evidence="6" id="KW-0819">tRNA processing</keyword>
<dbReference type="Proteomes" id="UP000604391">
    <property type="component" value="Unassembled WGS sequence"/>
</dbReference>
<evidence type="ECO:0000256" key="9">
    <source>
        <dbReference type="ARBA" id="ARBA00022840"/>
    </source>
</evidence>
<comment type="caution">
    <text evidence="13">The sequence shown here is derived from an EMBL/GenBank/DDBJ whole genome shotgun (WGS) entry which is preliminary data.</text>
</comment>
<evidence type="ECO:0000259" key="12">
    <source>
        <dbReference type="PROSITE" id="PS51163"/>
    </source>
</evidence>
<keyword evidence="7" id="KW-0548">Nucleotidyltransferase</keyword>
<comment type="similarity">
    <text evidence="2">Belongs to the SUA5 family.</text>
</comment>
<dbReference type="Gene3D" id="3.90.870.10">
    <property type="entry name" value="DHBP synthase"/>
    <property type="match status" value="1"/>
</dbReference>
<evidence type="ECO:0000256" key="1">
    <source>
        <dbReference type="ARBA" id="ARBA00004496"/>
    </source>
</evidence>
<evidence type="ECO:0000313" key="14">
    <source>
        <dbReference type="Proteomes" id="UP000604391"/>
    </source>
</evidence>
<protein>
    <recommendedName>
        <fullName evidence="10">L-threonylcarbamoyladenylate synthase</fullName>
        <ecNumber evidence="3">2.7.7.87</ecNumber>
    </recommendedName>
    <alternativeName>
        <fullName evidence="10">L-threonylcarbamoyladenylate synthase</fullName>
    </alternativeName>
</protein>
<name>A0A832UQI0_9ARCH</name>
<dbReference type="PANTHER" id="PTHR17490:SF16">
    <property type="entry name" value="THREONYLCARBAMOYL-AMP SYNTHASE"/>
    <property type="match status" value="1"/>
</dbReference>
<keyword evidence="14" id="KW-1185">Reference proteome</keyword>
<evidence type="ECO:0000256" key="5">
    <source>
        <dbReference type="ARBA" id="ARBA00022679"/>
    </source>
</evidence>
<dbReference type="EMBL" id="DVAD01000018">
    <property type="protein sequence ID" value="HIJ99896.1"/>
    <property type="molecule type" value="Genomic_DNA"/>
</dbReference>
<evidence type="ECO:0000256" key="7">
    <source>
        <dbReference type="ARBA" id="ARBA00022695"/>
    </source>
</evidence>
<dbReference type="GO" id="GO:0000049">
    <property type="term" value="F:tRNA binding"/>
    <property type="evidence" value="ECO:0007669"/>
    <property type="project" value="TreeGrafter"/>
</dbReference>
<dbReference type="InterPro" id="IPR006070">
    <property type="entry name" value="Sua5-like_dom"/>
</dbReference>
<evidence type="ECO:0000256" key="2">
    <source>
        <dbReference type="ARBA" id="ARBA00007663"/>
    </source>
</evidence>
<sequence>MNLDISESLSSLKSGGIIIYPTDTVYGLGADIHSETAVEKIHTLKERSSKEKPISILLKKEWIPDYTDLSELAEKRVEELLPGPYTLVLKKTDKVPVWIANQDYVGIRVIDTIVVNELLDKFSSPITTTSANLRGAPPPKSIEEIPDAIINSVDSIIDTGPIISKGPSTVIKINEKEEVLR</sequence>
<keyword evidence="4" id="KW-0963">Cytoplasm</keyword>
<evidence type="ECO:0000256" key="3">
    <source>
        <dbReference type="ARBA" id="ARBA00012584"/>
    </source>
</evidence>
<keyword evidence="5" id="KW-0808">Transferase</keyword>
<gene>
    <name evidence="13" type="ORF">H1011_03730</name>
</gene>
<dbReference type="GO" id="GO:0008033">
    <property type="term" value="P:tRNA processing"/>
    <property type="evidence" value="ECO:0007669"/>
    <property type="project" value="UniProtKB-KW"/>
</dbReference>
<dbReference type="GO" id="GO:0003725">
    <property type="term" value="F:double-stranded RNA binding"/>
    <property type="evidence" value="ECO:0007669"/>
    <property type="project" value="InterPro"/>
</dbReference>
<keyword evidence="9" id="KW-0067">ATP-binding</keyword>
<dbReference type="GO" id="GO:0061710">
    <property type="term" value="F:L-threonylcarbamoyladenylate synthase"/>
    <property type="evidence" value="ECO:0007669"/>
    <property type="project" value="UniProtKB-EC"/>
</dbReference>
<dbReference type="GO" id="GO:0005737">
    <property type="term" value="C:cytoplasm"/>
    <property type="evidence" value="ECO:0007669"/>
    <property type="project" value="UniProtKB-SubCell"/>
</dbReference>
<evidence type="ECO:0000256" key="11">
    <source>
        <dbReference type="ARBA" id="ARBA00048366"/>
    </source>
</evidence>
<comment type="subcellular location">
    <subcellularLocation>
        <location evidence="1">Cytoplasm</location>
    </subcellularLocation>
</comment>
<evidence type="ECO:0000313" key="13">
    <source>
        <dbReference type="EMBL" id="HIJ99896.1"/>
    </source>
</evidence>
<dbReference type="GO" id="GO:0006450">
    <property type="term" value="P:regulation of translational fidelity"/>
    <property type="evidence" value="ECO:0007669"/>
    <property type="project" value="TreeGrafter"/>
</dbReference>
<dbReference type="InterPro" id="IPR017945">
    <property type="entry name" value="DHBP_synth_RibB-like_a/b_dom"/>
</dbReference>
<keyword evidence="8" id="KW-0547">Nucleotide-binding</keyword>
<feature type="domain" description="YrdC-like" evidence="12">
    <location>
        <begin position="2"/>
        <end position="181"/>
    </location>
</feature>
<dbReference type="PANTHER" id="PTHR17490">
    <property type="entry name" value="SUA5"/>
    <property type="match status" value="1"/>
</dbReference>
<dbReference type="AlphaFoldDB" id="A0A832UQI0"/>
<evidence type="ECO:0000256" key="10">
    <source>
        <dbReference type="ARBA" id="ARBA00029774"/>
    </source>
</evidence>
<dbReference type="SUPFAM" id="SSF55821">
    <property type="entry name" value="YrdC/RibB"/>
    <property type="match status" value="1"/>
</dbReference>
<dbReference type="PROSITE" id="PS51163">
    <property type="entry name" value="YRDC"/>
    <property type="match status" value="1"/>
</dbReference>
<organism evidence="13 14">
    <name type="scientific">Candidatus Undinarchaeum marinum</name>
    <dbReference type="NCBI Taxonomy" id="2756141"/>
    <lineage>
        <taxon>Archaea</taxon>
        <taxon>Candidatus Undinarchaeota</taxon>
        <taxon>Candidatus Undinarchaeia</taxon>
        <taxon>Candidatus Undinarchaeales</taxon>
        <taxon>Candidatus Undinarchaeaceae</taxon>
        <taxon>Candidatus Undinarchaeum</taxon>
    </lineage>
</organism>
<comment type="catalytic activity">
    <reaction evidence="11">
        <text>L-threonine + hydrogencarbonate + ATP = L-threonylcarbamoyladenylate + diphosphate + H2O</text>
        <dbReference type="Rhea" id="RHEA:36407"/>
        <dbReference type="ChEBI" id="CHEBI:15377"/>
        <dbReference type="ChEBI" id="CHEBI:17544"/>
        <dbReference type="ChEBI" id="CHEBI:30616"/>
        <dbReference type="ChEBI" id="CHEBI:33019"/>
        <dbReference type="ChEBI" id="CHEBI:57926"/>
        <dbReference type="ChEBI" id="CHEBI:73682"/>
        <dbReference type="EC" id="2.7.7.87"/>
    </reaction>
</comment>
<accession>A0A832UQI0</accession>
<dbReference type="Pfam" id="PF01300">
    <property type="entry name" value="Sua5_yciO_yrdC"/>
    <property type="match status" value="1"/>
</dbReference>
<dbReference type="NCBIfam" id="TIGR00057">
    <property type="entry name" value="L-threonylcarbamoyladenylate synthase"/>
    <property type="match status" value="1"/>
</dbReference>
<evidence type="ECO:0000256" key="8">
    <source>
        <dbReference type="ARBA" id="ARBA00022741"/>
    </source>
</evidence>
<dbReference type="InterPro" id="IPR050156">
    <property type="entry name" value="TC-AMP_synthase_SUA5"/>
</dbReference>
<dbReference type="EC" id="2.7.7.87" evidence="3"/>
<reference evidence="13 14" key="1">
    <citation type="journal article" name="Nat. Commun.">
        <title>Undinarchaeota illuminate DPANN phylogeny and the impact of gene transfer on archaeal evolution.</title>
        <authorList>
            <person name="Dombrowski N."/>
            <person name="Williams T.A."/>
            <person name="Sun J."/>
            <person name="Woodcroft B.J."/>
            <person name="Lee J.H."/>
            <person name="Minh B.Q."/>
            <person name="Rinke C."/>
            <person name="Spang A."/>
        </authorList>
    </citation>
    <scope>NUCLEOTIDE SEQUENCE [LARGE SCALE GENOMIC DNA]</scope>
    <source>
        <strain evidence="13">MAG_bin17</strain>
    </source>
</reference>
<evidence type="ECO:0000256" key="6">
    <source>
        <dbReference type="ARBA" id="ARBA00022694"/>
    </source>
</evidence>
<proteinExistence type="inferred from homology"/>
<dbReference type="GO" id="GO:0005524">
    <property type="term" value="F:ATP binding"/>
    <property type="evidence" value="ECO:0007669"/>
    <property type="project" value="UniProtKB-KW"/>
</dbReference>
<evidence type="ECO:0000256" key="4">
    <source>
        <dbReference type="ARBA" id="ARBA00022490"/>
    </source>
</evidence>